<organism evidence="1">
    <name type="scientific">marine metagenome</name>
    <dbReference type="NCBI Taxonomy" id="408172"/>
    <lineage>
        <taxon>unclassified sequences</taxon>
        <taxon>metagenomes</taxon>
        <taxon>ecological metagenomes</taxon>
    </lineage>
</organism>
<feature type="non-terminal residue" evidence="1">
    <location>
        <position position="37"/>
    </location>
</feature>
<reference evidence="1" key="1">
    <citation type="submission" date="2018-05" db="EMBL/GenBank/DDBJ databases">
        <authorList>
            <person name="Lanie J.A."/>
            <person name="Ng W.-L."/>
            <person name="Kazmierczak K.M."/>
            <person name="Andrzejewski T.M."/>
            <person name="Davidsen T.M."/>
            <person name="Wayne K.J."/>
            <person name="Tettelin H."/>
            <person name="Glass J.I."/>
            <person name="Rusch D."/>
            <person name="Podicherti R."/>
            <person name="Tsui H.-C.T."/>
            <person name="Winkler M.E."/>
        </authorList>
    </citation>
    <scope>NUCLEOTIDE SEQUENCE</scope>
</reference>
<dbReference type="EMBL" id="UINC01146242">
    <property type="protein sequence ID" value="SVD36857.1"/>
    <property type="molecule type" value="Genomic_DNA"/>
</dbReference>
<gene>
    <name evidence="1" type="ORF">METZ01_LOCUS389711</name>
</gene>
<accession>A0A382URT8</accession>
<proteinExistence type="predicted"/>
<sequence>MRKVIMELQRVKLLVIFLDHVDLKLEVLGIMFWDLEE</sequence>
<dbReference type="AlphaFoldDB" id="A0A382URT8"/>
<protein>
    <submittedName>
        <fullName evidence="1">Uncharacterized protein</fullName>
    </submittedName>
</protein>
<name>A0A382URT8_9ZZZZ</name>
<evidence type="ECO:0000313" key="1">
    <source>
        <dbReference type="EMBL" id="SVD36857.1"/>
    </source>
</evidence>